<dbReference type="Pfam" id="PF06545">
    <property type="entry name" value="AllG"/>
    <property type="match status" value="1"/>
</dbReference>
<dbReference type="InterPro" id="IPR024033">
    <property type="entry name" value="OXTCase_su_AllG_h-dom"/>
</dbReference>
<dbReference type="RefSeq" id="WP_273687064.1">
    <property type="nucleotide sequence ID" value="NZ_CP117411.1"/>
</dbReference>
<evidence type="ECO:0000313" key="1">
    <source>
        <dbReference type="EMBL" id="WCT73090.1"/>
    </source>
</evidence>
<dbReference type="InterPro" id="IPR009499">
    <property type="entry name" value="AllG-like"/>
</dbReference>
<keyword evidence="2" id="KW-1185">Reference proteome</keyword>
<protein>
    <submittedName>
        <fullName evidence="1">DUF1116 domain-containing protein</fullName>
    </submittedName>
</protein>
<sequence>MTTPLETRMERAAPMLTGALTLRDAIGSGEERLLLHAGPPYAGPEAIPAPVRNAAIAAMLFEGWAASFDEAAEAIRLGAVRIAAAQDHGVVTPLAFVVSPSMAVLRVEDSASGLSRYAPVNDGKPQGALRFGVFSTEAIARLRRIADSVATLDVALSEPIALLPPMAEGLAGGDDLHGVVAHANALLRDRLRPRLSGAMADHLDQADQFALNAIMAACAVLLAAWGDGSEGMVTRLGGNGVEVGWSIAGESLWRRAPSAPPRGILFSDTAATPLPSIGDSMVIDACGFGAAALRHAPALHASLEGHIDETGSHHFLRPHPAFPPDLKLGLKLSGETTPVSAILAILDASGGLIGRGIHTTRLTA</sequence>
<gene>
    <name evidence="1" type="ORF">PQ455_15865</name>
</gene>
<name>A0ABY7TL34_9SPHN</name>
<dbReference type="Gene3D" id="3.90.1700.10">
    <property type="entry name" value="v583 domain like"/>
    <property type="match status" value="1"/>
</dbReference>
<proteinExistence type="predicted"/>
<dbReference type="Proteomes" id="UP001220395">
    <property type="component" value="Chromosome"/>
</dbReference>
<dbReference type="Gene3D" id="3.90.1710.10">
    <property type="entry name" value="Enterococcus faecalis V583 domain"/>
    <property type="match status" value="1"/>
</dbReference>
<accession>A0ABY7TL34</accession>
<reference evidence="1 2" key="1">
    <citation type="submission" date="2023-02" db="EMBL/GenBank/DDBJ databases">
        <title>Genome sequence of Sphingomonas naphthae.</title>
        <authorList>
            <person name="Kim S."/>
            <person name="Heo J."/>
            <person name="Kwon S.-W."/>
        </authorList>
    </citation>
    <scope>NUCLEOTIDE SEQUENCE [LARGE SCALE GENOMIC DNA]</scope>
    <source>
        <strain evidence="1 2">KACC 18716</strain>
    </source>
</reference>
<dbReference type="EMBL" id="CP117411">
    <property type="protein sequence ID" value="WCT73090.1"/>
    <property type="molecule type" value="Genomic_DNA"/>
</dbReference>
<organism evidence="1 2">
    <name type="scientific">Sphingomonas naphthae</name>
    <dbReference type="NCBI Taxonomy" id="1813468"/>
    <lineage>
        <taxon>Bacteria</taxon>
        <taxon>Pseudomonadati</taxon>
        <taxon>Pseudomonadota</taxon>
        <taxon>Alphaproteobacteria</taxon>
        <taxon>Sphingomonadales</taxon>
        <taxon>Sphingomonadaceae</taxon>
        <taxon>Sphingomonas</taxon>
    </lineage>
</organism>
<dbReference type="Gene3D" id="1.10.10.660">
    <property type="entry name" value="conserved protein of unknown function from Enterococcus faecalis V583"/>
    <property type="match status" value="1"/>
</dbReference>
<evidence type="ECO:0000313" key="2">
    <source>
        <dbReference type="Proteomes" id="UP001220395"/>
    </source>
</evidence>